<evidence type="ECO:0000313" key="2">
    <source>
        <dbReference type="EMBL" id="TRM65294.1"/>
    </source>
</evidence>
<keyword evidence="3" id="KW-1185">Reference proteome</keyword>
<proteinExistence type="predicted"/>
<sequence length="555" mass="63115">MDTIRTRPNPNEWAPLSLRRKHRDASEPTDDTKAAIHFILGEIYKPAPTRNLQLSPQQRAYAWACHAVIAPWRRLSADVSLEDSPRRRWGEAVAAYVARSADALLHIRIDLYRPRDFPFQPAWVDNVFWRREAWAQLCEHAYRWESAHLELIPAFAFSETPAVPFARLTTLTWRYAAPPAWPRSSYTIPTTFFAQAPHLQSVTLCYNTEPLPIEIPRAWRMPSLSVWAGPRRGRAGVEMMARGHLDLYNPDTDAVSPWKTLVPALSIVCAARHWLRDLELCVGSLDPRTLQGTMDISSTTEFPMLERLVLYDDACQLASLIVAPQLRDVKVDADGSDERRDRHDPFWGHPLLSVSHLLTNPGGCAHLRSLYLSPQMGEDLRTLFTCLESVPMLEQLVLDTEANDDFPDGILRFEIVLALTRRANNVHSLALLPSLVALTLNFEICMTMYMNEEVMLDDAPYSPLPMYNAVWRMLASRRLEQYHGGSTLRALRAFSSNINQGYASWPLPAPAQWSMSATSAVDWSSEAEEELARVLHEEEDPYDETLLDIAENEYS</sequence>
<organism evidence="2 3">
    <name type="scientific">Schizophyllum amplum</name>
    <dbReference type="NCBI Taxonomy" id="97359"/>
    <lineage>
        <taxon>Eukaryota</taxon>
        <taxon>Fungi</taxon>
        <taxon>Dikarya</taxon>
        <taxon>Basidiomycota</taxon>
        <taxon>Agaricomycotina</taxon>
        <taxon>Agaricomycetes</taxon>
        <taxon>Agaricomycetidae</taxon>
        <taxon>Agaricales</taxon>
        <taxon>Schizophyllaceae</taxon>
        <taxon>Schizophyllum</taxon>
    </lineage>
</organism>
<dbReference type="OrthoDB" id="3365698at2759"/>
<feature type="region of interest" description="Disordered" evidence="1">
    <location>
        <begin position="1"/>
        <end position="30"/>
    </location>
</feature>
<gene>
    <name evidence="2" type="ORF">BD626DRAFT_488297</name>
</gene>
<comment type="caution">
    <text evidence="2">The sequence shown here is derived from an EMBL/GenBank/DDBJ whole genome shotgun (WGS) entry which is preliminary data.</text>
</comment>
<reference evidence="2 3" key="1">
    <citation type="journal article" date="2019" name="New Phytol.">
        <title>Comparative genomics reveals unique wood-decay strategies and fruiting body development in the Schizophyllaceae.</title>
        <authorList>
            <person name="Almasi E."/>
            <person name="Sahu N."/>
            <person name="Krizsan K."/>
            <person name="Balint B."/>
            <person name="Kovacs G.M."/>
            <person name="Kiss B."/>
            <person name="Cseklye J."/>
            <person name="Drula E."/>
            <person name="Henrissat B."/>
            <person name="Nagy I."/>
            <person name="Chovatia M."/>
            <person name="Adam C."/>
            <person name="LaButti K."/>
            <person name="Lipzen A."/>
            <person name="Riley R."/>
            <person name="Grigoriev I.V."/>
            <person name="Nagy L.G."/>
        </authorList>
    </citation>
    <scope>NUCLEOTIDE SEQUENCE [LARGE SCALE GENOMIC DNA]</scope>
    <source>
        <strain evidence="2 3">NL-1724</strain>
    </source>
</reference>
<name>A0A550CKI0_9AGAR</name>
<evidence type="ECO:0008006" key="4">
    <source>
        <dbReference type="Google" id="ProtNLM"/>
    </source>
</evidence>
<evidence type="ECO:0000313" key="3">
    <source>
        <dbReference type="Proteomes" id="UP000320762"/>
    </source>
</evidence>
<dbReference type="Proteomes" id="UP000320762">
    <property type="component" value="Unassembled WGS sequence"/>
</dbReference>
<evidence type="ECO:0000256" key="1">
    <source>
        <dbReference type="SAM" id="MobiDB-lite"/>
    </source>
</evidence>
<dbReference type="EMBL" id="VDMD01000005">
    <property type="protein sequence ID" value="TRM65294.1"/>
    <property type="molecule type" value="Genomic_DNA"/>
</dbReference>
<accession>A0A550CKI0</accession>
<protein>
    <recommendedName>
        <fullName evidence="4">F-box domain-containing protein</fullName>
    </recommendedName>
</protein>
<dbReference type="AlphaFoldDB" id="A0A550CKI0"/>